<evidence type="ECO:0000313" key="8">
    <source>
        <dbReference type="EMBL" id="QDH70813.1"/>
    </source>
</evidence>
<comment type="similarity">
    <text evidence="2">Belongs to the KAE1 / TsaD family. TsaB subfamily.</text>
</comment>
<dbReference type="InterPro" id="IPR022496">
    <property type="entry name" value="T6A_TsaB"/>
</dbReference>
<keyword evidence="5" id="KW-0819">tRNA processing</keyword>
<evidence type="ECO:0000256" key="6">
    <source>
        <dbReference type="ARBA" id="ARBA00032446"/>
    </source>
</evidence>
<evidence type="ECO:0000256" key="1">
    <source>
        <dbReference type="ARBA" id="ARBA00004496"/>
    </source>
</evidence>
<dbReference type="Proteomes" id="UP000317199">
    <property type="component" value="Chromosome"/>
</dbReference>
<keyword evidence="8" id="KW-0808">Transferase</keyword>
<dbReference type="RefSeq" id="WP_141624145.1">
    <property type="nucleotide sequence ID" value="NZ_CP041242.1"/>
</dbReference>
<accession>A0A514BTU3</accession>
<keyword evidence="4" id="KW-0963">Cytoplasm</keyword>
<evidence type="ECO:0000256" key="5">
    <source>
        <dbReference type="ARBA" id="ARBA00022694"/>
    </source>
</evidence>
<organism evidence="8 9">
    <name type="scientific">Marilutibacter alkalisoli</name>
    <dbReference type="NCBI Taxonomy" id="2591633"/>
    <lineage>
        <taxon>Bacteria</taxon>
        <taxon>Pseudomonadati</taxon>
        <taxon>Pseudomonadota</taxon>
        <taxon>Gammaproteobacteria</taxon>
        <taxon>Lysobacterales</taxon>
        <taxon>Lysobacteraceae</taxon>
        <taxon>Marilutibacter</taxon>
    </lineage>
</organism>
<proteinExistence type="inferred from homology"/>
<dbReference type="OrthoDB" id="9809995at2"/>
<sequence length="250" mass="26084">MKILALETATEACSVALWLDGEVVERFQIAPRRHAELALPWAGELLAEAGIARSQLDAIAVGRGPGAFTGVRLAIALAQGMALALDRPLLPVSTLAALSMRACAPCPPLPLAGEGRGEGRHDGQRILAAIDARMGEIYVAAFERRDGEPVLLDGERVLPPADVVLPGGEGWHGVGTGFDALDGALQRHLGGRLASVAAQELPHAADVARLGAAAFARGEAVAPEQAEPAYLRNNVALTIAEQQALRQSRS</sequence>
<protein>
    <recommendedName>
        <fullName evidence="3">tRNA threonylcarbamoyladenosine biosynthesis protein TsaB</fullName>
    </recommendedName>
    <alternativeName>
        <fullName evidence="6">t(6)A37 threonylcarbamoyladenosine biosynthesis protein TsaB</fullName>
    </alternativeName>
</protein>
<dbReference type="SUPFAM" id="SSF53067">
    <property type="entry name" value="Actin-like ATPase domain"/>
    <property type="match status" value="2"/>
</dbReference>
<dbReference type="PANTHER" id="PTHR11735:SF11">
    <property type="entry name" value="TRNA THREONYLCARBAMOYLADENOSINE BIOSYNTHESIS PROTEIN TSAB"/>
    <property type="match status" value="1"/>
</dbReference>
<name>A0A514BTU3_9GAMM</name>
<dbReference type="FunFam" id="3.30.420.40:FF:000097">
    <property type="entry name" value="tRNA threonylcarbamoyladenosine biosynthesis protein TsaB"/>
    <property type="match status" value="1"/>
</dbReference>
<evidence type="ECO:0000256" key="3">
    <source>
        <dbReference type="ARBA" id="ARBA00019012"/>
    </source>
</evidence>
<comment type="subcellular location">
    <subcellularLocation>
        <location evidence="1">Cytoplasm</location>
    </subcellularLocation>
</comment>
<dbReference type="GO" id="GO:0005829">
    <property type="term" value="C:cytosol"/>
    <property type="evidence" value="ECO:0007669"/>
    <property type="project" value="TreeGrafter"/>
</dbReference>
<dbReference type="PANTHER" id="PTHR11735">
    <property type="entry name" value="TRNA N6-ADENOSINE THREONYLCARBAMOYLTRANSFERASE"/>
    <property type="match status" value="1"/>
</dbReference>
<dbReference type="InterPro" id="IPR000905">
    <property type="entry name" value="Gcp-like_dom"/>
</dbReference>
<evidence type="ECO:0000256" key="4">
    <source>
        <dbReference type="ARBA" id="ARBA00022490"/>
    </source>
</evidence>
<evidence type="ECO:0000259" key="7">
    <source>
        <dbReference type="Pfam" id="PF00814"/>
    </source>
</evidence>
<dbReference type="InterPro" id="IPR043129">
    <property type="entry name" value="ATPase_NBD"/>
</dbReference>
<dbReference type="GO" id="GO:0016740">
    <property type="term" value="F:transferase activity"/>
    <property type="evidence" value="ECO:0007669"/>
    <property type="project" value="UniProtKB-KW"/>
</dbReference>
<dbReference type="KEGG" id="lyj:FKV23_12530"/>
<gene>
    <name evidence="8" type="primary">tsaB</name>
    <name evidence="8" type="ORF">FKV23_12530</name>
</gene>
<evidence type="ECO:0000313" key="9">
    <source>
        <dbReference type="Proteomes" id="UP000317199"/>
    </source>
</evidence>
<dbReference type="Pfam" id="PF00814">
    <property type="entry name" value="TsaD"/>
    <property type="match status" value="1"/>
</dbReference>
<dbReference type="CDD" id="cd24032">
    <property type="entry name" value="ASKHA_NBD_TsaB"/>
    <property type="match status" value="1"/>
</dbReference>
<dbReference type="NCBIfam" id="TIGR03725">
    <property type="entry name" value="T6A_YeaZ"/>
    <property type="match status" value="1"/>
</dbReference>
<keyword evidence="9" id="KW-1185">Reference proteome</keyword>
<feature type="domain" description="Gcp-like" evidence="7">
    <location>
        <begin position="29"/>
        <end position="236"/>
    </location>
</feature>
<dbReference type="AlphaFoldDB" id="A0A514BTU3"/>
<dbReference type="EMBL" id="CP041242">
    <property type="protein sequence ID" value="QDH70813.1"/>
    <property type="molecule type" value="Genomic_DNA"/>
</dbReference>
<reference evidence="8 9" key="1">
    <citation type="submission" date="2019-06" db="EMBL/GenBank/DDBJ databases">
        <title>Lysobacter alkalisoli sp. nov. isolated from saline-alkali soil.</title>
        <authorList>
            <person name="Sun J.-Q."/>
            <person name="Xu L."/>
        </authorList>
    </citation>
    <scope>NUCLEOTIDE SEQUENCE [LARGE SCALE GENOMIC DNA]</scope>
    <source>
        <strain evidence="8 9">SJ-36</strain>
    </source>
</reference>
<dbReference type="GO" id="GO:0002949">
    <property type="term" value="P:tRNA threonylcarbamoyladenosine modification"/>
    <property type="evidence" value="ECO:0007669"/>
    <property type="project" value="InterPro"/>
</dbReference>
<dbReference type="Gene3D" id="3.30.420.40">
    <property type="match status" value="2"/>
</dbReference>
<evidence type="ECO:0000256" key="2">
    <source>
        <dbReference type="ARBA" id="ARBA00010493"/>
    </source>
</evidence>